<gene>
    <name evidence="10" type="ORF">SAMN06265784_11081</name>
</gene>
<feature type="transmembrane region" description="Helical" evidence="8">
    <location>
        <begin position="194"/>
        <end position="216"/>
    </location>
</feature>
<keyword evidence="5 8" id="KW-0812">Transmembrane</keyword>
<comment type="similarity">
    <text evidence="2">Belongs to the binding-protein-dependent transport system permease family. HisMQ subfamily.</text>
</comment>
<feature type="transmembrane region" description="Helical" evidence="8">
    <location>
        <begin position="71"/>
        <end position="88"/>
    </location>
</feature>
<dbReference type="PANTHER" id="PTHR30614:SF21">
    <property type="entry name" value="AMINO ACID ABC TRANSPORTER PERMEASE"/>
    <property type="match status" value="1"/>
</dbReference>
<proteinExistence type="inferred from homology"/>
<dbReference type="SUPFAM" id="SSF161098">
    <property type="entry name" value="MetI-like"/>
    <property type="match status" value="1"/>
</dbReference>
<dbReference type="Proteomes" id="UP000193228">
    <property type="component" value="Unassembled WGS sequence"/>
</dbReference>
<dbReference type="GO" id="GO:0006865">
    <property type="term" value="P:amino acid transport"/>
    <property type="evidence" value="ECO:0007669"/>
    <property type="project" value="TreeGrafter"/>
</dbReference>
<keyword evidence="6 8" id="KW-1133">Transmembrane helix</keyword>
<organism evidence="10 11">
    <name type="scientific">Paraburkholderia susongensis</name>
    <dbReference type="NCBI Taxonomy" id="1515439"/>
    <lineage>
        <taxon>Bacteria</taxon>
        <taxon>Pseudomonadati</taxon>
        <taxon>Pseudomonadota</taxon>
        <taxon>Betaproteobacteria</taxon>
        <taxon>Burkholderiales</taxon>
        <taxon>Burkholderiaceae</taxon>
        <taxon>Paraburkholderia</taxon>
    </lineage>
</organism>
<comment type="subcellular location">
    <subcellularLocation>
        <location evidence="1">Cell inner membrane</location>
        <topology evidence="1">Multi-pass membrane protein</topology>
    </subcellularLocation>
    <subcellularLocation>
        <location evidence="8">Cell membrane</location>
        <topology evidence="8">Multi-pass membrane protein</topology>
    </subcellularLocation>
</comment>
<dbReference type="Gene3D" id="1.10.3720.10">
    <property type="entry name" value="MetI-like"/>
    <property type="match status" value="1"/>
</dbReference>
<keyword evidence="7 8" id="KW-0472">Membrane</keyword>
<name>A0A1X7LWH0_9BURK</name>
<evidence type="ECO:0000256" key="6">
    <source>
        <dbReference type="ARBA" id="ARBA00022989"/>
    </source>
</evidence>
<feature type="transmembrane region" description="Helical" evidence="8">
    <location>
        <begin position="25"/>
        <end position="51"/>
    </location>
</feature>
<evidence type="ECO:0000259" key="9">
    <source>
        <dbReference type="PROSITE" id="PS50928"/>
    </source>
</evidence>
<feature type="domain" description="ABC transmembrane type-1" evidence="9">
    <location>
        <begin position="25"/>
        <end position="215"/>
    </location>
</feature>
<protein>
    <submittedName>
        <fullName evidence="10">Amino acid ABC transporter membrane protein 2, PAAT family</fullName>
    </submittedName>
</protein>
<evidence type="ECO:0000313" key="11">
    <source>
        <dbReference type="Proteomes" id="UP000193228"/>
    </source>
</evidence>
<keyword evidence="4" id="KW-1003">Cell membrane</keyword>
<dbReference type="RefSeq" id="WP_085488128.1">
    <property type="nucleotide sequence ID" value="NZ_FXAT01000010.1"/>
</dbReference>
<dbReference type="NCBIfam" id="TIGR01726">
    <property type="entry name" value="HEQRo_perm_3TM"/>
    <property type="match status" value="1"/>
</dbReference>
<dbReference type="EMBL" id="FXAT01000010">
    <property type="protein sequence ID" value="SMG57854.1"/>
    <property type="molecule type" value="Genomic_DNA"/>
</dbReference>
<reference evidence="11" key="1">
    <citation type="submission" date="2017-04" db="EMBL/GenBank/DDBJ databases">
        <authorList>
            <person name="Varghese N."/>
            <person name="Submissions S."/>
        </authorList>
    </citation>
    <scope>NUCLEOTIDE SEQUENCE [LARGE SCALE GENOMIC DNA]</scope>
    <source>
        <strain evidence="11">LMG 29540</strain>
    </source>
</reference>
<dbReference type="InterPro" id="IPR035906">
    <property type="entry name" value="MetI-like_sf"/>
</dbReference>
<dbReference type="CDD" id="cd06261">
    <property type="entry name" value="TM_PBP2"/>
    <property type="match status" value="1"/>
</dbReference>
<evidence type="ECO:0000256" key="1">
    <source>
        <dbReference type="ARBA" id="ARBA00004429"/>
    </source>
</evidence>
<dbReference type="PROSITE" id="PS50928">
    <property type="entry name" value="ABC_TM1"/>
    <property type="match status" value="1"/>
</dbReference>
<dbReference type="STRING" id="1515439.SAMN06265784_11081"/>
<keyword evidence="3 8" id="KW-0813">Transport</keyword>
<evidence type="ECO:0000256" key="7">
    <source>
        <dbReference type="ARBA" id="ARBA00023136"/>
    </source>
</evidence>
<dbReference type="AlphaFoldDB" id="A0A1X7LWH0"/>
<evidence type="ECO:0000313" key="10">
    <source>
        <dbReference type="EMBL" id="SMG57854.1"/>
    </source>
</evidence>
<evidence type="ECO:0000256" key="2">
    <source>
        <dbReference type="ARBA" id="ARBA00010072"/>
    </source>
</evidence>
<dbReference type="InterPro" id="IPR010065">
    <property type="entry name" value="AA_ABC_transptr_permease_3TM"/>
</dbReference>
<evidence type="ECO:0000256" key="8">
    <source>
        <dbReference type="RuleBase" id="RU363032"/>
    </source>
</evidence>
<dbReference type="OrthoDB" id="9809799at2"/>
<dbReference type="InterPro" id="IPR000515">
    <property type="entry name" value="MetI-like"/>
</dbReference>
<evidence type="ECO:0000256" key="4">
    <source>
        <dbReference type="ARBA" id="ARBA00022475"/>
    </source>
</evidence>
<dbReference type="Pfam" id="PF00528">
    <property type="entry name" value="BPD_transp_1"/>
    <property type="match status" value="1"/>
</dbReference>
<dbReference type="GO" id="GO:0043190">
    <property type="term" value="C:ATP-binding cassette (ABC) transporter complex"/>
    <property type="evidence" value="ECO:0007669"/>
    <property type="project" value="InterPro"/>
</dbReference>
<dbReference type="PANTHER" id="PTHR30614">
    <property type="entry name" value="MEMBRANE COMPONENT OF AMINO ACID ABC TRANSPORTER"/>
    <property type="match status" value="1"/>
</dbReference>
<accession>A0A1X7LWH0</accession>
<dbReference type="GO" id="GO:0022857">
    <property type="term" value="F:transmembrane transporter activity"/>
    <property type="evidence" value="ECO:0007669"/>
    <property type="project" value="InterPro"/>
</dbReference>
<dbReference type="InterPro" id="IPR043429">
    <property type="entry name" value="ArtM/GltK/GlnP/TcyL/YhdX-like"/>
</dbReference>
<evidence type="ECO:0000256" key="3">
    <source>
        <dbReference type="ARBA" id="ARBA00022448"/>
    </source>
</evidence>
<evidence type="ECO:0000256" key="5">
    <source>
        <dbReference type="ARBA" id="ARBA00022692"/>
    </source>
</evidence>
<sequence length="230" mass="24894">MFDILHNYLALFLVGNWPHGPLGGVAITLVISALGLVVSFPIAVAIGLALVSPLRGLRRAATVWTRLIRGIPLLMLIFWAYFAIPLLIGAEVSALTTAVCAIIVYESAFLAQIVRAGLEGLPRGQMEAARSNGLSWLQSMRYVQLPQALANMLPSIVNQFVSIIKATSLAYVIGVPELTYSAAQVNTITLTSPLQTFLVLAAFYFVLCFAISRFAGRLEHRIARQRAGLA</sequence>
<keyword evidence="11" id="KW-1185">Reference proteome</keyword>